<protein>
    <recommendedName>
        <fullName evidence="2">14-3-3 domain-containing protein</fullName>
    </recommendedName>
</protein>
<dbReference type="InterPro" id="IPR000308">
    <property type="entry name" value="14-3-3"/>
</dbReference>
<sequence>MATVKLRRDQYVYVAKLAEQAERYEEMVQFMELFVTDATPTEALTVEERNLLSIAYKNVKGSLSAAWRILSSIEHKEASRLGLV</sequence>
<keyword evidence="4" id="KW-1185">Reference proteome</keyword>
<dbReference type="Gene3D" id="1.20.190.20">
    <property type="entry name" value="14-3-3 domain"/>
    <property type="match status" value="1"/>
</dbReference>
<proteinExistence type="inferred from homology"/>
<evidence type="ECO:0000313" key="4">
    <source>
        <dbReference type="Proteomes" id="UP000266723"/>
    </source>
</evidence>
<dbReference type="SUPFAM" id="SSF48445">
    <property type="entry name" value="14-3-3 protein"/>
    <property type="match status" value="1"/>
</dbReference>
<gene>
    <name evidence="3" type="ORF">DY000_02022586</name>
</gene>
<dbReference type="Proteomes" id="UP000266723">
    <property type="component" value="Unassembled WGS sequence"/>
</dbReference>
<dbReference type="EMBL" id="QGKV02000299">
    <property type="protein sequence ID" value="KAF3594053.1"/>
    <property type="molecule type" value="Genomic_DNA"/>
</dbReference>
<feature type="domain" description="14-3-3" evidence="2">
    <location>
        <begin position="15"/>
        <end position="79"/>
    </location>
</feature>
<name>A0ABQ7EBT8_BRACR</name>
<comment type="similarity">
    <text evidence="1">Belongs to the 14-3-3 family.</text>
</comment>
<organism evidence="3 4">
    <name type="scientific">Brassica cretica</name>
    <name type="common">Mustard</name>
    <dbReference type="NCBI Taxonomy" id="69181"/>
    <lineage>
        <taxon>Eukaryota</taxon>
        <taxon>Viridiplantae</taxon>
        <taxon>Streptophyta</taxon>
        <taxon>Embryophyta</taxon>
        <taxon>Tracheophyta</taxon>
        <taxon>Spermatophyta</taxon>
        <taxon>Magnoliopsida</taxon>
        <taxon>eudicotyledons</taxon>
        <taxon>Gunneridae</taxon>
        <taxon>Pentapetalae</taxon>
        <taxon>rosids</taxon>
        <taxon>malvids</taxon>
        <taxon>Brassicales</taxon>
        <taxon>Brassicaceae</taxon>
        <taxon>Brassiceae</taxon>
        <taxon>Brassica</taxon>
    </lineage>
</organism>
<evidence type="ECO:0000256" key="1">
    <source>
        <dbReference type="ARBA" id="ARBA00006141"/>
    </source>
</evidence>
<dbReference type="InterPro" id="IPR036815">
    <property type="entry name" value="14-3-3_dom_sf"/>
</dbReference>
<dbReference type="PANTHER" id="PTHR18860">
    <property type="entry name" value="14-3-3 PROTEIN"/>
    <property type="match status" value="1"/>
</dbReference>
<evidence type="ECO:0000313" key="3">
    <source>
        <dbReference type="EMBL" id="KAF3594053.1"/>
    </source>
</evidence>
<dbReference type="InterPro" id="IPR023410">
    <property type="entry name" value="14-3-3_domain"/>
</dbReference>
<comment type="caution">
    <text evidence="3">The sequence shown here is derived from an EMBL/GenBank/DDBJ whole genome shotgun (WGS) entry which is preliminary data.</text>
</comment>
<evidence type="ECO:0000259" key="2">
    <source>
        <dbReference type="Pfam" id="PF00244"/>
    </source>
</evidence>
<dbReference type="Pfam" id="PF00244">
    <property type="entry name" value="14-3-3"/>
    <property type="match status" value="1"/>
</dbReference>
<accession>A0ABQ7EBT8</accession>
<reference evidence="3 4" key="1">
    <citation type="journal article" date="2020" name="BMC Genomics">
        <title>Intraspecific diversification of the crop wild relative Brassica cretica Lam. using demographic model selection.</title>
        <authorList>
            <person name="Kioukis A."/>
            <person name="Michalopoulou V.A."/>
            <person name="Briers L."/>
            <person name="Pirintsos S."/>
            <person name="Studholme D.J."/>
            <person name="Pavlidis P."/>
            <person name="Sarris P.F."/>
        </authorList>
    </citation>
    <scope>NUCLEOTIDE SEQUENCE [LARGE SCALE GENOMIC DNA]</scope>
    <source>
        <strain evidence="4">cv. PFS-1207/04</strain>
    </source>
</reference>